<organism evidence="1 2">
    <name type="scientific">Eucalyptus globulus</name>
    <name type="common">Tasmanian blue gum</name>
    <dbReference type="NCBI Taxonomy" id="34317"/>
    <lineage>
        <taxon>Eukaryota</taxon>
        <taxon>Viridiplantae</taxon>
        <taxon>Streptophyta</taxon>
        <taxon>Embryophyta</taxon>
        <taxon>Tracheophyta</taxon>
        <taxon>Spermatophyta</taxon>
        <taxon>Magnoliopsida</taxon>
        <taxon>eudicotyledons</taxon>
        <taxon>Gunneridae</taxon>
        <taxon>Pentapetalae</taxon>
        <taxon>rosids</taxon>
        <taxon>malvids</taxon>
        <taxon>Myrtales</taxon>
        <taxon>Myrtaceae</taxon>
        <taxon>Myrtoideae</taxon>
        <taxon>Eucalypteae</taxon>
        <taxon>Eucalyptus</taxon>
    </lineage>
</organism>
<dbReference type="EMBL" id="JBJKBG010000004">
    <property type="protein sequence ID" value="KAL3741708.1"/>
    <property type="molecule type" value="Genomic_DNA"/>
</dbReference>
<comment type="caution">
    <text evidence="1">The sequence shown here is derived from an EMBL/GenBank/DDBJ whole genome shotgun (WGS) entry which is preliminary data.</text>
</comment>
<gene>
    <name evidence="1" type="ORF">ACJRO7_017216</name>
</gene>
<evidence type="ECO:0000313" key="2">
    <source>
        <dbReference type="Proteomes" id="UP001634007"/>
    </source>
</evidence>
<evidence type="ECO:0000313" key="1">
    <source>
        <dbReference type="EMBL" id="KAL3741708.1"/>
    </source>
</evidence>
<proteinExistence type="predicted"/>
<dbReference type="Proteomes" id="UP001634007">
    <property type="component" value="Unassembled WGS sequence"/>
</dbReference>
<protein>
    <submittedName>
        <fullName evidence="1">Uncharacterized protein</fullName>
    </submittedName>
</protein>
<keyword evidence="2" id="KW-1185">Reference proteome</keyword>
<dbReference type="AlphaFoldDB" id="A0ABD3KQS0"/>
<reference evidence="1 2" key="1">
    <citation type="submission" date="2024-11" db="EMBL/GenBank/DDBJ databases">
        <title>Chromosome-level genome assembly of Eucalyptus globulus Labill. provides insights into its genome evolution.</title>
        <authorList>
            <person name="Li X."/>
        </authorList>
    </citation>
    <scope>NUCLEOTIDE SEQUENCE [LARGE SCALE GENOMIC DNA]</scope>
    <source>
        <strain evidence="1">CL2024</strain>
        <tissue evidence="1">Fresh tender leaves</tissue>
    </source>
</reference>
<name>A0ABD3KQS0_EUCGL</name>
<sequence length="96" mass="10071">MVRPEQNLPKSSKESMLCGANSEARSFAFKLGLKEQIGGDGASGVCGGQGEGWVGAGGAYGVELVNEMVGDELWGEGTGWWWRVEEGEDVGGCHGH</sequence>
<accession>A0ABD3KQS0</accession>